<dbReference type="AlphaFoldDB" id="A0A453IFC8"/>
<evidence type="ECO:0000313" key="1">
    <source>
        <dbReference type="EnsemblPlants" id="AET4Gv20544400.29"/>
    </source>
</evidence>
<protein>
    <submittedName>
        <fullName evidence="1">Uncharacterized protein</fullName>
    </submittedName>
</protein>
<reference evidence="1" key="4">
    <citation type="submission" date="2019-03" db="UniProtKB">
        <authorList>
            <consortium name="EnsemblPlants"/>
        </authorList>
    </citation>
    <scope>IDENTIFICATION</scope>
</reference>
<keyword evidence="2" id="KW-1185">Reference proteome</keyword>
<dbReference type="Proteomes" id="UP000015105">
    <property type="component" value="Chromosome 4D"/>
</dbReference>
<dbReference type="InterPro" id="IPR053296">
    <property type="entry name" value="TSET_member_tstB"/>
</dbReference>
<reference evidence="1" key="5">
    <citation type="journal article" date="2021" name="G3 (Bethesda)">
        <title>Aegilops tauschii genome assembly Aet v5.0 features greater sequence contiguity and improved annotation.</title>
        <authorList>
            <person name="Wang L."/>
            <person name="Zhu T."/>
            <person name="Rodriguez J.C."/>
            <person name="Deal K.R."/>
            <person name="Dubcovsky J."/>
            <person name="McGuire P.E."/>
            <person name="Lux T."/>
            <person name="Spannagl M."/>
            <person name="Mayer K.F.X."/>
            <person name="Baldrich P."/>
            <person name="Meyers B.C."/>
            <person name="Huo N."/>
            <person name="Gu Y.Q."/>
            <person name="Zhou H."/>
            <person name="Devos K.M."/>
            <person name="Bennetzen J.L."/>
            <person name="Unver T."/>
            <person name="Budak H."/>
            <person name="Gulick P.J."/>
            <person name="Galiba G."/>
            <person name="Kalapos B."/>
            <person name="Nelson D.R."/>
            <person name="Li P."/>
            <person name="You F.M."/>
            <person name="Luo M.C."/>
            <person name="Dvorak J."/>
        </authorList>
    </citation>
    <scope>NUCLEOTIDE SEQUENCE [LARGE SCALE GENOMIC DNA]</scope>
    <source>
        <strain evidence="1">cv. AL8/78</strain>
    </source>
</reference>
<sequence>GALQDILHLHDVLARVYLAKLCHSISRARVLDERPDIKSQYSSLLYQLLLDPSDRVCFEAILCVLGKVDNTESTEDRAGGWIRLTREILKLPEAPSVASKGLLSKASEKSSKARRPQPLIKLVMRRLESSFRSFSRPVLHAAARVVQEMGKSRAAAYSLGAYDEGANLQAYSDNVESLDSDENSQPEG</sequence>
<dbReference type="EnsemblPlants" id="AET4Gv20544400.29">
    <property type="protein sequence ID" value="AET4Gv20544400.29"/>
    <property type="gene ID" value="AET4Gv20544400"/>
</dbReference>
<proteinExistence type="predicted"/>
<name>A0A453IFC8_AEGTS</name>
<accession>A0A453IFC8</accession>
<organism evidence="1 2">
    <name type="scientific">Aegilops tauschii subsp. strangulata</name>
    <name type="common">Goatgrass</name>
    <dbReference type="NCBI Taxonomy" id="200361"/>
    <lineage>
        <taxon>Eukaryota</taxon>
        <taxon>Viridiplantae</taxon>
        <taxon>Streptophyta</taxon>
        <taxon>Embryophyta</taxon>
        <taxon>Tracheophyta</taxon>
        <taxon>Spermatophyta</taxon>
        <taxon>Magnoliopsida</taxon>
        <taxon>Liliopsida</taxon>
        <taxon>Poales</taxon>
        <taxon>Poaceae</taxon>
        <taxon>BOP clade</taxon>
        <taxon>Pooideae</taxon>
        <taxon>Triticodae</taxon>
        <taxon>Triticeae</taxon>
        <taxon>Triticinae</taxon>
        <taxon>Aegilops</taxon>
    </lineage>
</organism>
<evidence type="ECO:0000313" key="2">
    <source>
        <dbReference type="Proteomes" id="UP000015105"/>
    </source>
</evidence>
<reference evidence="1" key="3">
    <citation type="journal article" date="2017" name="Nature">
        <title>Genome sequence of the progenitor of the wheat D genome Aegilops tauschii.</title>
        <authorList>
            <person name="Luo M.C."/>
            <person name="Gu Y.Q."/>
            <person name="Puiu D."/>
            <person name="Wang H."/>
            <person name="Twardziok S.O."/>
            <person name="Deal K.R."/>
            <person name="Huo N."/>
            <person name="Zhu T."/>
            <person name="Wang L."/>
            <person name="Wang Y."/>
            <person name="McGuire P.E."/>
            <person name="Liu S."/>
            <person name="Long H."/>
            <person name="Ramasamy R.K."/>
            <person name="Rodriguez J.C."/>
            <person name="Van S.L."/>
            <person name="Yuan L."/>
            <person name="Wang Z."/>
            <person name="Xia Z."/>
            <person name="Xiao L."/>
            <person name="Anderson O.D."/>
            <person name="Ouyang S."/>
            <person name="Liang Y."/>
            <person name="Zimin A.V."/>
            <person name="Pertea G."/>
            <person name="Qi P."/>
            <person name="Bennetzen J.L."/>
            <person name="Dai X."/>
            <person name="Dawson M.W."/>
            <person name="Muller H.G."/>
            <person name="Kugler K."/>
            <person name="Rivarola-Duarte L."/>
            <person name="Spannagl M."/>
            <person name="Mayer K.F.X."/>
            <person name="Lu F.H."/>
            <person name="Bevan M.W."/>
            <person name="Leroy P."/>
            <person name="Li P."/>
            <person name="You F.M."/>
            <person name="Sun Q."/>
            <person name="Liu Z."/>
            <person name="Lyons E."/>
            <person name="Wicker T."/>
            <person name="Salzberg S.L."/>
            <person name="Devos K.M."/>
            <person name="Dvorak J."/>
        </authorList>
    </citation>
    <scope>NUCLEOTIDE SEQUENCE [LARGE SCALE GENOMIC DNA]</scope>
    <source>
        <strain evidence="1">cv. AL8/78</strain>
    </source>
</reference>
<dbReference type="Gramene" id="AET4Gv20544400.29">
    <property type="protein sequence ID" value="AET4Gv20544400.29"/>
    <property type="gene ID" value="AET4Gv20544400"/>
</dbReference>
<dbReference type="PANTHER" id="PTHR48151">
    <property type="entry name" value="SH3 DOMAIN-CONTAINING PROTEIN"/>
    <property type="match status" value="1"/>
</dbReference>
<dbReference type="PANTHER" id="PTHR48151:SF3">
    <property type="entry name" value="SH3 DOMAIN-CONTAINING PROTEIN"/>
    <property type="match status" value="1"/>
</dbReference>
<reference evidence="2" key="2">
    <citation type="journal article" date="2017" name="Nat. Plants">
        <title>The Aegilops tauschii genome reveals multiple impacts of transposons.</title>
        <authorList>
            <person name="Zhao G."/>
            <person name="Zou C."/>
            <person name="Li K."/>
            <person name="Wang K."/>
            <person name="Li T."/>
            <person name="Gao L."/>
            <person name="Zhang X."/>
            <person name="Wang H."/>
            <person name="Yang Z."/>
            <person name="Liu X."/>
            <person name="Jiang W."/>
            <person name="Mao L."/>
            <person name="Kong X."/>
            <person name="Jiao Y."/>
            <person name="Jia J."/>
        </authorList>
    </citation>
    <scope>NUCLEOTIDE SEQUENCE [LARGE SCALE GENOMIC DNA]</scope>
    <source>
        <strain evidence="2">cv. AL8/78</strain>
    </source>
</reference>
<reference evidence="2" key="1">
    <citation type="journal article" date="2014" name="Science">
        <title>Ancient hybridizations among the ancestral genomes of bread wheat.</title>
        <authorList>
            <consortium name="International Wheat Genome Sequencing Consortium,"/>
            <person name="Marcussen T."/>
            <person name="Sandve S.R."/>
            <person name="Heier L."/>
            <person name="Spannagl M."/>
            <person name="Pfeifer M."/>
            <person name="Jakobsen K.S."/>
            <person name="Wulff B.B."/>
            <person name="Steuernagel B."/>
            <person name="Mayer K.F."/>
            <person name="Olsen O.A."/>
        </authorList>
    </citation>
    <scope>NUCLEOTIDE SEQUENCE [LARGE SCALE GENOMIC DNA]</scope>
    <source>
        <strain evidence="2">cv. AL8/78</strain>
    </source>
</reference>